<keyword evidence="2" id="KW-1185">Reference proteome</keyword>
<evidence type="ECO:0000313" key="1">
    <source>
        <dbReference type="EMBL" id="KAK6495957.1"/>
    </source>
</evidence>
<accession>A0AAV9VRV7</accession>
<organism evidence="1 2">
    <name type="scientific">Arthrobotrys musiformis</name>
    <dbReference type="NCBI Taxonomy" id="47236"/>
    <lineage>
        <taxon>Eukaryota</taxon>
        <taxon>Fungi</taxon>
        <taxon>Dikarya</taxon>
        <taxon>Ascomycota</taxon>
        <taxon>Pezizomycotina</taxon>
        <taxon>Orbiliomycetes</taxon>
        <taxon>Orbiliales</taxon>
        <taxon>Orbiliaceae</taxon>
        <taxon>Arthrobotrys</taxon>
    </lineage>
</organism>
<reference evidence="1 2" key="1">
    <citation type="submission" date="2023-08" db="EMBL/GenBank/DDBJ databases">
        <authorList>
            <person name="Palmer J.M."/>
        </authorList>
    </citation>
    <scope>NUCLEOTIDE SEQUENCE [LARGE SCALE GENOMIC DNA]</scope>
    <source>
        <strain evidence="1 2">TWF481</strain>
    </source>
</reference>
<dbReference type="AlphaFoldDB" id="A0AAV9VRV7"/>
<dbReference type="EMBL" id="JAVHJL010000012">
    <property type="protein sequence ID" value="KAK6495957.1"/>
    <property type="molecule type" value="Genomic_DNA"/>
</dbReference>
<proteinExistence type="predicted"/>
<sequence length="257" mass="29108">MGYQVLLGMPYLRDVNAVLAIAEHHYDKIMREAVSVPSDDYIPHVSQETPPETLTQEHIMPPTQECPLCNFLSGVTEASPLKDLSAPGAWWVARSGGTQSFPTSRRVHRRPLDQECLSREELEIWAKEQRLVIGDALPDLPGDVPMDVACRQNYLRLLWIYRDLGAENFEDIPMTDLIVMHRCIYILRPIDDGHCAHILIPLFTWYNFFVMDSSKILYAFAAACTLGRVKTCPTSDTLYGRFPPALQHQSHGMPASK</sequence>
<protein>
    <submittedName>
        <fullName evidence="1">Uncharacterized protein</fullName>
    </submittedName>
</protein>
<comment type="caution">
    <text evidence="1">The sequence shown here is derived from an EMBL/GenBank/DDBJ whole genome shotgun (WGS) entry which is preliminary data.</text>
</comment>
<gene>
    <name evidence="1" type="ORF">TWF481_003002</name>
</gene>
<dbReference type="Proteomes" id="UP001370758">
    <property type="component" value="Unassembled WGS sequence"/>
</dbReference>
<name>A0AAV9VRV7_9PEZI</name>
<evidence type="ECO:0000313" key="2">
    <source>
        <dbReference type="Proteomes" id="UP001370758"/>
    </source>
</evidence>